<evidence type="ECO:0000259" key="2">
    <source>
        <dbReference type="Pfam" id="PF02517"/>
    </source>
</evidence>
<keyword evidence="3" id="KW-0378">Hydrolase</keyword>
<feature type="transmembrane region" description="Helical" evidence="1">
    <location>
        <begin position="84"/>
        <end position="104"/>
    </location>
</feature>
<keyword evidence="1" id="KW-1133">Transmembrane helix</keyword>
<evidence type="ECO:0000256" key="1">
    <source>
        <dbReference type="SAM" id="Phobius"/>
    </source>
</evidence>
<dbReference type="PANTHER" id="PTHR35797">
    <property type="entry name" value="PROTEASE-RELATED"/>
    <property type="match status" value="1"/>
</dbReference>
<dbReference type="EMBL" id="JAMAST010000008">
    <property type="protein sequence ID" value="MCL1631949.1"/>
    <property type="molecule type" value="Genomic_DNA"/>
</dbReference>
<dbReference type="GO" id="GO:0008237">
    <property type="term" value="F:metallopeptidase activity"/>
    <property type="evidence" value="ECO:0007669"/>
    <property type="project" value="UniProtKB-KW"/>
</dbReference>
<organism evidence="3 4">
    <name type="scientific">Sporolactobacillus mangiferae</name>
    <dbReference type="NCBI Taxonomy" id="2940498"/>
    <lineage>
        <taxon>Bacteria</taxon>
        <taxon>Bacillati</taxon>
        <taxon>Bacillota</taxon>
        <taxon>Bacilli</taxon>
        <taxon>Bacillales</taxon>
        <taxon>Sporolactobacillaceae</taxon>
        <taxon>Sporolactobacillus</taxon>
    </lineage>
</organism>
<name>A0ABT0MAQ4_9BACL</name>
<reference evidence="3 4" key="1">
    <citation type="submission" date="2022-05" db="EMBL/GenBank/DDBJ databases">
        <title>Sporolactobacillus sp nov CPB3-1, isolated from tree bark (Mangifera indica L.).</title>
        <authorList>
            <person name="Phuengjayaem S."/>
            <person name="Tanasupawat S."/>
        </authorList>
    </citation>
    <scope>NUCLEOTIDE SEQUENCE [LARGE SCALE GENOMIC DNA]</scope>
    <source>
        <strain evidence="3 4">CPB3-1</strain>
    </source>
</reference>
<gene>
    <name evidence="3" type="ORF">M3N64_08300</name>
</gene>
<feature type="transmembrane region" description="Helical" evidence="1">
    <location>
        <begin position="182"/>
        <end position="200"/>
    </location>
</feature>
<protein>
    <submittedName>
        <fullName evidence="3">CPBP family intramembrane metalloprotease</fullName>
    </submittedName>
</protein>
<keyword evidence="4" id="KW-1185">Reference proteome</keyword>
<keyword evidence="1" id="KW-0472">Membrane</keyword>
<evidence type="ECO:0000313" key="3">
    <source>
        <dbReference type="EMBL" id="MCL1631949.1"/>
    </source>
</evidence>
<feature type="transmembrane region" description="Helical" evidence="1">
    <location>
        <begin position="231"/>
        <end position="251"/>
    </location>
</feature>
<dbReference type="Proteomes" id="UP001203004">
    <property type="component" value="Unassembled WGS sequence"/>
</dbReference>
<feature type="domain" description="CAAX prenyl protease 2/Lysostaphin resistance protein A-like" evidence="2">
    <location>
        <begin position="120"/>
        <end position="219"/>
    </location>
</feature>
<accession>A0ABT0MAQ4</accession>
<dbReference type="RefSeq" id="WP_249100950.1">
    <property type="nucleotide sequence ID" value="NZ_JAMAST010000008.1"/>
</dbReference>
<feature type="transmembrane region" description="Helical" evidence="1">
    <location>
        <begin position="116"/>
        <end position="139"/>
    </location>
</feature>
<feature type="transmembrane region" description="Helical" evidence="1">
    <location>
        <begin position="40"/>
        <end position="63"/>
    </location>
</feature>
<keyword evidence="3" id="KW-0645">Protease</keyword>
<feature type="transmembrane region" description="Helical" evidence="1">
    <location>
        <begin position="12"/>
        <end position="28"/>
    </location>
</feature>
<dbReference type="PANTHER" id="PTHR35797:SF1">
    <property type="entry name" value="PROTEASE"/>
    <property type="match status" value="1"/>
</dbReference>
<evidence type="ECO:0000313" key="4">
    <source>
        <dbReference type="Proteomes" id="UP001203004"/>
    </source>
</evidence>
<keyword evidence="1" id="KW-0812">Transmembrane</keyword>
<comment type="caution">
    <text evidence="3">The sequence shown here is derived from an EMBL/GenBank/DDBJ whole genome shotgun (WGS) entry which is preliminary data.</text>
</comment>
<keyword evidence="3" id="KW-0482">Metalloprotease</keyword>
<feature type="transmembrane region" description="Helical" evidence="1">
    <location>
        <begin position="151"/>
        <end position="170"/>
    </location>
</feature>
<proteinExistence type="predicted"/>
<dbReference type="InterPro" id="IPR003675">
    <property type="entry name" value="Rce1/LyrA-like_dom"/>
</dbReference>
<sequence length="265" mass="30471">MNKDGAMKRSPITFFVLVFVLSIPFWLFGSMQVKWLPMNLPLSAFMFCCPLLAALILTCREEGAGCIKRLLKRVFDYKRVKHKLWYLPILFLMPLIMWLSYWVMRVSGRTLPEAHIPFVSIPVLFVLFFVAAACEELGWMGYVFEPMLKRWSALTAGAALGIVWAVWHFIPFIQTSHGMIWALWQCTATVLLRIIIVWLYSNTGKSILSAILFHDLVNVSETLFPNNGSHYDPFITVVLLGITTAIIIFQWGPETLVRHRHANFD</sequence>
<dbReference type="InterPro" id="IPR042150">
    <property type="entry name" value="MmRce1-like"/>
</dbReference>
<dbReference type="Pfam" id="PF02517">
    <property type="entry name" value="Rce1-like"/>
    <property type="match status" value="1"/>
</dbReference>